<feature type="domain" description="CARD" evidence="8">
    <location>
        <begin position="203"/>
        <end position="275"/>
    </location>
</feature>
<protein>
    <recommendedName>
        <fullName evidence="2">histidine kinase</fullName>
        <ecNumber evidence="2">2.7.13.3</ecNumber>
    </recommendedName>
</protein>
<evidence type="ECO:0000313" key="10">
    <source>
        <dbReference type="Proteomes" id="UP000615026"/>
    </source>
</evidence>
<accession>A0A929FBR4</accession>
<dbReference type="RefSeq" id="WP_193995273.1">
    <property type="nucleotide sequence ID" value="NZ_JADEXP010000266.1"/>
</dbReference>
<dbReference type="Gene3D" id="3.30.565.10">
    <property type="entry name" value="Histidine kinase-like ATPase, C-terminal domain"/>
    <property type="match status" value="1"/>
</dbReference>
<dbReference type="Pfam" id="PF00512">
    <property type="entry name" value="HisKA"/>
    <property type="match status" value="1"/>
</dbReference>
<dbReference type="CDD" id="cd00082">
    <property type="entry name" value="HisKA"/>
    <property type="match status" value="1"/>
</dbReference>
<dbReference type="PANTHER" id="PTHR43711:SF26">
    <property type="entry name" value="SENSOR HISTIDINE KINASE RCSC"/>
    <property type="match status" value="1"/>
</dbReference>
<gene>
    <name evidence="9" type="ORF">IQ260_22235</name>
</gene>
<dbReference type="InterPro" id="IPR036097">
    <property type="entry name" value="HisK_dim/P_sf"/>
</dbReference>
<evidence type="ECO:0000256" key="4">
    <source>
        <dbReference type="ARBA" id="ARBA00022679"/>
    </source>
</evidence>
<evidence type="ECO:0000259" key="7">
    <source>
        <dbReference type="PROSITE" id="PS50109"/>
    </source>
</evidence>
<dbReference type="InterPro" id="IPR036890">
    <property type="entry name" value="HATPase_C_sf"/>
</dbReference>
<evidence type="ECO:0000256" key="2">
    <source>
        <dbReference type="ARBA" id="ARBA00012438"/>
    </source>
</evidence>
<dbReference type="SMART" id="SM00388">
    <property type="entry name" value="HisKA"/>
    <property type="match status" value="1"/>
</dbReference>
<dbReference type="InterPro" id="IPR003594">
    <property type="entry name" value="HATPase_dom"/>
</dbReference>
<dbReference type="InterPro" id="IPR003661">
    <property type="entry name" value="HisK_dim/P_dom"/>
</dbReference>
<dbReference type="Gene3D" id="1.10.287.130">
    <property type="match status" value="1"/>
</dbReference>
<sequence length="457" mass="51000">MFIFIIQSVTILDFGGELISTNLSDGVHSATPSVKLRLPLLEGQAASLTCQMHVGLAAEPSDQPELALVQLLEHIRSVLISLLSYRIQPSLSTIQVGVETLTEGDSMPAQAQRQVTELALNELYELHHSIEGFLDYFTQIWSMTLDFVQIRSDEDVSLYLNSLFESLPEGLAGYQPWIATIKMRLAPFLQKMAVQEKGIDSLSRSHQIELLERERRQVLAIVNHELRTPFSTLQVCLETLQEDELLSEKNRQTLLEVACTDLDRLRLLVQDIDLLCRLKAGQICFQTELMNPSDTLQAALSSFLKQSPKGALSKLRVEWASQMSPVWAYGDRLVEVMRRLLENAVRFTSAAGEVKIDVQMMGQEGIKALWSQPAAPSLMKVCISDTGRGIASEELARVFDCFHQEEDYLQRTQGGMGLGLTICRSLVEGMGGDIWAESPGKQQGSQFCFTLPVRAEP</sequence>
<evidence type="ECO:0000256" key="3">
    <source>
        <dbReference type="ARBA" id="ARBA00022553"/>
    </source>
</evidence>
<dbReference type="EC" id="2.7.13.3" evidence="2"/>
<comment type="catalytic activity">
    <reaction evidence="1">
        <text>ATP + protein L-histidine = ADP + protein N-phospho-L-histidine.</text>
        <dbReference type="EC" id="2.7.13.3"/>
    </reaction>
</comment>
<evidence type="ECO:0000313" key="9">
    <source>
        <dbReference type="EMBL" id="MBE9069367.1"/>
    </source>
</evidence>
<dbReference type="AlphaFoldDB" id="A0A929FBR4"/>
<dbReference type="GO" id="GO:0000155">
    <property type="term" value="F:phosphorelay sensor kinase activity"/>
    <property type="evidence" value="ECO:0007669"/>
    <property type="project" value="InterPro"/>
</dbReference>
<dbReference type="InterPro" id="IPR005467">
    <property type="entry name" value="His_kinase_dom"/>
</dbReference>
<keyword evidence="4" id="KW-0808">Transferase</keyword>
<dbReference type="InterPro" id="IPR050736">
    <property type="entry name" value="Sensor_HK_Regulatory"/>
</dbReference>
<evidence type="ECO:0000256" key="1">
    <source>
        <dbReference type="ARBA" id="ARBA00000085"/>
    </source>
</evidence>
<organism evidence="9 10">
    <name type="scientific">Leptolyngbya cf. ectocarpi LEGE 11479</name>
    <dbReference type="NCBI Taxonomy" id="1828722"/>
    <lineage>
        <taxon>Bacteria</taxon>
        <taxon>Bacillati</taxon>
        <taxon>Cyanobacteriota</taxon>
        <taxon>Cyanophyceae</taxon>
        <taxon>Leptolyngbyales</taxon>
        <taxon>Leptolyngbyaceae</taxon>
        <taxon>Leptolyngbya group</taxon>
        <taxon>Leptolyngbya</taxon>
    </lineage>
</organism>
<keyword evidence="10" id="KW-1185">Reference proteome</keyword>
<dbReference type="SUPFAM" id="SSF47384">
    <property type="entry name" value="Homodimeric domain of signal transducing histidine kinase"/>
    <property type="match status" value="1"/>
</dbReference>
<dbReference type="SUPFAM" id="SSF55874">
    <property type="entry name" value="ATPase domain of HSP90 chaperone/DNA topoisomerase II/histidine kinase"/>
    <property type="match status" value="1"/>
</dbReference>
<dbReference type="SMART" id="SM00387">
    <property type="entry name" value="HATPase_c"/>
    <property type="match status" value="1"/>
</dbReference>
<evidence type="ECO:0000259" key="8">
    <source>
        <dbReference type="PROSITE" id="PS50209"/>
    </source>
</evidence>
<dbReference type="EMBL" id="JADEXP010000266">
    <property type="protein sequence ID" value="MBE9069367.1"/>
    <property type="molecule type" value="Genomic_DNA"/>
</dbReference>
<dbReference type="PANTHER" id="PTHR43711">
    <property type="entry name" value="TWO-COMPONENT HISTIDINE KINASE"/>
    <property type="match status" value="1"/>
</dbReference>
<proteinExistence type="predicted"/>
<dbReference type="PROSITE" id="PS50109">
    <property type="entry name" value="HIS_KIN"/>
    <property type="match status" value="1"/>
</dbReference>
<dbReference type="PRINTS" id="PR00344">
    <property type="entry name" value="BCTRLSENSOR"/>
</dbReference>
<keyword evidence="3" id="KW-0597">Phosphoprotein</keyword>
<dbReference type="InterPro" id="IPR001315">
    <property type="entry name" value="CARD"/>
</dbReference>
<evidence type="ECO:0000256" key="6">
    <source>
        <dbReference type="ARBA" id="ARBA00023012"/>
    </source>
</evidence>
<keyword evidence="5" id="KW-0418">Kinase</keyword>
<evidence type="ECO:0000256" key="5">
    <source>
        <dbReference type="ARBA" id="ARBA00022777"/>
    </source>
</evidence>
<keyword evidence="6" id="KW-0902">Two-component regulatory system</keyword>
<dbReference type="PROSITE" id="PS50209">
    <property type="entry name" value="CARD"/>
    <property type="match status" value="1"/>
</dbReference>
<dbReference type="InterPro" id="IPR004358">
    <property type="entry name" value="Sig_transdc_His_kin-like_C"/>
</dbReference>
<name>A0A929FBR4_LEPEC</name>
<dbReference type="Pfam" id="PF02518">
    <property type="entry name" value="HATPase_c"/>
    <property type="match status" value="1"/>
</dbReference>
<reference evidence="9" key="1">
    <citation type="submission" date="2020-10" db="EMBL/GenBank/DDBJ databases">
        <authorList>
            <person name="Castelo-Branco R."/>
            <person name="Eusebio N."/>
            <person name="Adriana R."/>
            <person name="Vieira A."/>
            <person name="Brugerolle De Fraissinette N."/>
            <person name="Rezende De Castro R."/>
            <person name="Schneider M.P."/>
            <person name="Vasconcelos V."/>
            <person name="Leao P.N."/>
        </authorList>
    </citation>
    <scope>NUCLEOTIDE SEQUENCE</scope>
    <source>
        <strain evidence="9">LEGE 11479</strain>
    </source>
</reference>
<feature type="domain" description="Histidine kinase" evidence="7">
    <location>
        <begin position="221"/>
        <end position="455"/>
    </location>
</feature>
<dbReference type="Proteomes" id="UP000615026">
    <property type="component" value="Unassembled WGS sequence"/>
</dbReference>
<comment type="caution">
    <text evidence="9">The sequence shown here is derived from an EMBL/GenBank/DDBJ whole genome shotgun (WGS) entry which is preliminary data.</text>
</comment>